<accession>A0A7M2X325</accession>
<evidence type="ECO:0000313" key="2">
    <source>
        <dbReference type="Proteomes" id="UP000593765"/>
    </source>
</evidence>
<gene>
    <name evidence="1" type="ORF">IPV69_12260</name>
</gene>
<evidence type="ECO:0000313" key="1">
    <source>
        <dbReference type="EMBL" id="QOV92074.1"/>
    </source>
</evidence>
<dbReference type="EMBL" id="CP063458">
    <property type="protein sequence ID" value="QOV92074.1"/>
    <property type="molecule type" value="Genomic_DNA"/>
</dbReference>
<keyword evidence="2" id="KW-1185">Reference proteome</keyword>
<dbReference type="RefSeq" id="WP_206295404.1">
    <property type="nucleotide sequence ID" value="NZ_CP063458.1"/>
</dbReference>
<name>A0A7M2X325_9BACT</name>
<dbReference type="Proteomes" id="UP000593765">
    <property type="component" value="Chromosome"/>
</dbReference>
<dbReference type="AlphaFoldDB" id="A0A7M2X325"/>
<organism evidence="1 2">
    <name type="scientific">Humisphaera borealis</name>
    <dbReference type="NCBI Taxonomy" id="2807512"/>
    <lineage>
        <taxon>Bacteria</taxon>
        <taxon>Pseudomonadati</taxon>
        <taxon>Planctomycetota</taxon>
        <taxon>Phycisphaerae</taxon>
        <taxon>Tepidisphaerales</taxon>
        <taxon>Tepidisphaeraceae</taxon>
        <taxon>Humisphaera</taxon>
    </lineage>
</organism>
<sequence length="53" mass="6014">MMGRHLLMQSLLGHLALLAEKHPKKANTAVARKMKLEANQLVRPKRESLRRAA</sequence>
<proteinExistence type="predicted"/>
<reference evidence="1 2" key="1">
    <citation type="submission" date="2020-10" db="EMBL/GenBank/DDBJ databases">
        <title>Wide distribution of Phycisphaera-like planctomycetes from WD2101 soil group in peatlands and genome analysis of the first cultivated representative.</title>
        <authorList>
            <person name="Dedysh S.N."/>
            <person name="Beletsky A.V."/>
            <person name="Ivanova A."/>
            <person name="Kulichevskaya I.S."/>
            <person name="Suzina N.E."/>
            <person name="Philippov D.A."/>
            <person name="Rakitin A.L."/>
            <person name="Mardanov A.V."/>
            <person name="Ravin N.V."/>
        </authorList>
    </citation>
    <scope>NUCLEOTIDE SEQUENCE [LARGE SCALE GENOMIC DNA]</scope>
    <source>
        <strain evidence="1 2">M1803</strain>
    </source>
</reference>
<protein>
    <submittedName>
        <fullName evidence="1">Uncharacterized protein</fullName>
    </submittedName>
</protein>
<dbReference type="KEGG" id="hbs:IPV69_12260"/>